<dbReference type="PROSITE" id="PS00062">
    <property type="entry name" value="ALDOKETO_REDUCTASE_2"/>
    <property type="match status" value="1"/>
</dbReference>
<reference evidence="7" key="1">
    <citation type="journal article" date="2009" name="PLoS ONE">
        <title>Genome degradation in Brucella ovis corresponds with narrowing of its host range and tissue tropism.</title>
        <authorList>
            <person name="Tsolis R.M."/>
            <person name="Seshadri R."/>
            <person name="Santos R.L."/>
            <person name="Sangari F.J."/>
            <person name="Lobo J.M."/>
            <person name="de Jong M.F."/>
            <person name="Ren Q."/>
            <person name="Myers G."/>
            <person name="Brinkac L.M."/>
            <person name="Nelson W.C."/>
            <person name="Deboy R.T."/>
            <person name="Angiuoli S."/>
            <person name="Khouri H."/>
            <person name="Dimitrov G."/>
            <person name="Robinson J.R."/>
            <person name="Mulligan S."/>
            <person name="Walker R.L."/>
            <person name="Elzer P.E."/>
            <person name="Hassan K.A."/>
            <person name="Paulsen I.T."/>
        </authorList>
    </citation>
    <scope>NUCLEOTIDE SEQUENCE [LARGE SCALE GENOMIC DNA]</scope>
    <source>
        <strain evidence="7">ATCC 25840 / 63/290 / NCTC 10512</strain>
    </source>
</reference>
<dbReference type="PRINTS" id="PR00069">
    <property type="entry name" value="ALDKETRDTASE"/>
</dbReference>
<dbReference type="PANTHER" id="PTHR43827:SF3">
    <property type="entry name" value="NADP-DEPENDENT OXIDOREDUCTASE DOMAIN-CONTAINING PROTEIN"/>
    <property type="match status" value="1"/>
</dbReference>
<dbReference type="Gene3D" id="3.20.20.100">
    <property type="entry name" value="NADP-dependent oxidoreductase domain"/>
    <property type="match status" value="1"/>
</dbReference>
<keyword evidence="2" id="KW-0521">NADP</keyword>
<organism evidence="6 7">
    <name type="scientific">Brucella ovis (strain ATCC 25840 / 63/290 / NCTC 10512)</name>
    <dbReference type="NCBI Taxonomy" id="444178"/>
    <lineage>
        <taxon>Bacteria</taxon>
        <taxon>Pseudomonadati</taxon>
        <taxon>Pseudomonadota</taxon>
        <taxon>Alphaproteobacteria</taxon>
        <taxon>Hyphomicrobiales</taxon>
        <taxon>Brucellaceae</taxon>
        <taxon>Brucella/Ochrobactrum group</taxon>
        <taxon>Brucella</taxon>
    </lineage>
</organism>
<comment type="similarity">
    <text evidence="1">Belongs to the aldo/keto reductase family.</text>
</comment>
<dbReference type="EMBL" id="CP000709">
    <property type="protein sequence ID" value="ABQ62280.1"/>
    <property type="molecule type" value="Genomic_DNA"/>
</dbReference>
<keyword evidence="7" id="KW-1185">Reference proteome</keyword>
<feature type="domain" description="NADP-dependent oxidoreductase" evidence="5">
    <location>
        <begin position="99"/>
        <end position="341"/>
    </location>
</feature>
<sequence>MGVALREGDPVIFHKFEISEFPARKEPASGKDVRKGFSFSGEHPYAAIGKVRRIFVKELPRGIMWWPAPRKTAQKISGKGYIMTVPTVKLNDGNHIPQLGYGVWQISNDEAVSAVSEALKAGYRHIDTATIYGNEEGVGKAINGSGIARADIFLTTKLWNSDQGYESTLKAFDTSLKKLGTDYVDLYLIHRPMPSKDLFMETWRAFIKLKEEGRVKSIGVSNFRTADLERLIKESGVTPVLNQIELHPQFQQDELRLFHSKHDIATEAWSPLGQGKLLEDPTLKSIAEKHAKSVAQIILRWHIETGNIVIPKSITPARIKENFDIFDFTLNGTDHDAITKLDMADGRIGPNPSVFSA</sequence>
<evidence type="ECO:0000256" key="2">
    <source>
        <dbReference type="ARBA" id="ARBA00022857"/>
    </source>
</evidence>
<dbReference type="HOGENOM" id="CLU_023205_0_1_5"/>
<evidence type="ECO:0000313" key="6">
    <source>
        <dbReference type="EMBL" id="ABQ62280.1"/>
    </source>
</evidence>
<name>A0A0H3ATX8_BRUO2</name>
<dbReference type="AlphaFoldDB" id="A0A0H3ATX8"/>
<gene>
    <name evidence="6" type="ordered locus">BOV_A0164</name>
</gene>
<dbReference type="Proteomes" id="UP000006383">
    <property type="component" value="Chromosome II"/>
</dbReference>
<dbReference type="InterPro" id="IPR044504">
    <property type="entry name" value="AKR5C2"/>
</dbReference>
<evidence type="ECO:0000259" key="5">
    <source>
        <dbReference type="Pfam" id="PF00248"/>
    </source>
</evidence>
<dbReference type="GO" id="GO:0050580">
    <property type="term" value="F:2,5-didehydrogluconate reductase activity"/>
    <property type="evidence" value="ECO:0007669"/>
    <property type="project" value="InterPro"/>
</dbReference>
<dbReference type="InterPro" id="IPR018170">
    <property type="entry name" value="Aldo/ket_reductase_CS"/>
</dbReference>
<proteinExistence type="inferred from homology"/>
<dbReference type="PROSITE" id="PS00798">
    <property type="entry name" value="ALDOKETO_REDUCTASE_1"/>
    <property type="match status" value="1"/>
</dbReference>
<evidence type="ECO:0000256" key="4">
    <source>
        <dbReference type="ARBA" id="ARBA00049445"/>
    </source>
</evidence>
<dbReference type="InterPro" id="IPR020471">
    <property type="entry name" value="AKR"/>
</dbReference>
<evidence type="ECO:0000256" key="1">
    <source>
        <dbReference type="ARBA" id="ARBA00007905"/>
    </source>
</evidence>
<keyword evidence="3" id="KW-0560">Oxidoreductase</keyword>
<dbReference type="InterPro" id="IPR036812">
    <property type="entry name" value="NAD(P)_OxRdtase_dom_sf"/>
</dbReference>
<evidence type="ECO:0000256" key="3">
    <source>
        <dbReference type="ARBA" id="ARBA00023002"/>
    </source>
</evidence>
<dbReference type="Pfam" id="PF00248">
    <property type="entry name" value="Aldo_ket_red"/>
    <property type="match status" value="1"/>
</dbReference>
<dbReference type="SUPFAM" id="SSF51430">
    <property type="entry name" value="NAD(P)-linked oxidoreductase"/>
    <property type="match status" value="1"/>
</dbReference>
<comment type="catalytic activity">
    <reaction evidence="4">
        <text>hydroxyacetone + NADP(+) = methylglyoxal + NADPH + H(+)</text>
        <dbReference type="Rhea" id="RHEA:27986"/>
        <dbReference type="ChEBI" id="CHEBI:15378"/>
        <dbReference type="ChEBI" id="CHEBI:17158"/>
        <dbReference type="ChEBI" id="CHEBI:27957"/>
        <dbReference type="ChEBI" id="CHEBI:57783"/>
        <dbReference type="ChEBI" id="CHEBI:58349"/>
    </reaction>
</comment>
<dbReference type="InterPro" id="IPR023210">
    <property type="entry name" value="NADP_OxRdtase_dom"/>
</dbReference>
<accession>A0A0H3ATX8</accession>
<protein>
    <submittedName>
        <fullName evidence="6">Oxidoreductase, aldo/keto reductase family</fullName>
    </submittedName>
</protein>
<dbReference type="CDD" id="cd19131">
    <property type="entry name" value="AKR_AKR5C2"/>
    <property type="match status" value="1"/>
</dbReference>
<dbReference type="PROSITE" id="PS00063">
    <property type="entry name" value="ALDOKETO_REDUCTASE_3"/>
    <property type="match status" value="1"/>
</dbReference>
<dbReference type="PANTHER" id="PTHR43827">
    <property type="entry name" value="2,5-DIKETO-D-GLUCONIC ACID REDUCTASE"/>
    <property type="match status" value="1"/>
</dbReference>
<dbReference type="FunFam" id="3.20.20.100:FF:000002">
    <property type="entry name" value="2,5-diketo-D-gluconic acid reductase A"/>
    <property type="match status" value="1"/>
</dbReference>
<evidence type="ECO:0000313" key="7">
    <source>
        <dbReference type="Proteomes" id="UP000006383"/>
    </source>
</evidence>
<dbReference type="KEGG" id="bov:BOV_A0164"/>